<dbReference type="GO" id="GO:0005576">
    <property type="term" value="C:extracellular region"/>
    <property type="evidence" value="ECO:0007669"/>
    <property type="project" value="InterPro"/>
</dbReference>
<keyword evidence="1" id="KW-0732">Signal</keyword>
<dbReference type="GO" id="GO:0008061">
    <property type="term" value="F:chitin binding"/>
    <property type="evidence" value="ECO:0007669"/>
    <property type="project" value="InterPro"/>
</dbReference>
<comment type="caution">
    <text evidence="4">The sequence shown here is derived from an EMBL/GenBank/DDBJ whole genome shotgun (WGS) entry which is preliminary data.</text>
</comment>
<dbReference type="AlphaFoldDB" id="A0A814NAS3"/>
<keyword evidence="5" id="KW-1185">Reference proteome</keyword>
<feature type="chain" id="PRO_5032821710" evidence="1">
    <location>
        <begin position="20"/>
        <end position="270"/>
    </location>
</feature>
<dbReference type="PROSITE" id="PS50948">
    <property type="entry name" value="PAN"/>
    <property type="match status" value="1"/>
</dbReference>
<dbReference type="Gene3D" id="3.50.4.10">
    <property type="entry name" value="Hepatocyte Growth Factor"/>
    <property type="match status" value="1"/>
</dbReference>
<proteinExistence type="predicted"/>
<evidence type="ECO:0000313" key="5">
    <source>
        <dbReference type="Proteomes" id="UP000663879"/>
    </source>
</evidence>
<dbReference type="SUPFAM" id="SSF57625">
    <property type="entry name" value="Invertebrate chitin-binding proteins"/>
    <property type="match status" value="1"/>
</dbReference>
<dbReference type="Pfam" id="PF01607">
    <property type="entry name" value="CBM_14"/>
    <property type="match status" value="1"/>
</dbReference>
<name>A0A814NAS3_9BILA</name>
<feature type="domain" description="Apple" evidence="3">
    <location>
        <begin position="27"/>
        <end position="100"/>
    </location>
</feature>
<dbReference type="InterPro" id="IPR036508">
    <property type="entry name" value="Chitin-bd_dom_sf"/>
</dbReference>
<evidence type="ECO:0000259" key="2">
    <source>
        <dbReference type="PROSITE" id="PS50940"/>
    </source>
</evidence>
<gene>
    <name evidence="4" type="ORF">OXX778_LOCUS20663</name>
</gene>
<sequence>MEFYQMFVLGLTLIQSINCLVYYGNFCDDCDIIGNDIQVLTSSDFDDCWTKCLNNPNCNHLSFLKSNKNCFLKYKSQISLSQAYFKSGLFSAIMDRSKNCTNANDYTPNPLNCTFYYRCLGGYLQTLGCQNNLFFDPVSKTCSQNSTCSYGCTNSKDNVAVLGLQNFSNEYFNCSSKTIQKCTRGFIFDIKEKKCKNENLINNIFTIKKITGSFTLIESVSLKDIFSCCTWCLLDFKCDMVAYDNFLCQKIAFVENNFLINDSLIYIKQK</sequence>
<dbReference type="InterPro" id="IPR002557">
    <property type="entry name" value="Chitin-bd_dom"/>
</dbReference>
<feature type="domain" description="Chitin-binding type-2" evidence="2">
    <location>
        <begin position="97"/>
        <end position="150"/>
    </location>
</feature>
<dbReference type="InterPro" id="IPR003609">
    <property type="entry name" value="Pan_app"/>
</dbReference>
<dbReference type="SMART" id="SM00494">
    <property type="entry name" value="ChtBD2"/>
    <property type="match status" value="1"/>
</dbReference>
<organism evidence="4 5">
    <name type="scientific">Brachionus calyciflorus</name>
    <dbReference type="NCBI Taxonomy" id="104777"/>
    <lineage>
        <taxon>Eukaryota</taxon>
        <taxon>Metazoa</taxon>
        <taxon>Spiralia</taxon>
        <taxon>Gnathifera</taxon>
        <taxon>Rotifera</taxon>
        <taxon>Eurotatoria</taxon>
        <taxon>Monogononta</taxon>
        <taxon>Pseudotrocha</taxon>
        <taxon>Ploima</taxon>
        <taxon>Brachionidae</taxon>
        <taxon>Brachionus</taxon>
    </lineage>
</organism>
<dbReference type="PROSITE" id="PS50940">
    <property type="entry name" value="CHIT_BIND_II"/>
    <property type="match status" value="1"/>
</dbReference>
<feature type="signal peptide" evidence="1">
    <location>
        <begin position="1"/>
        <end position="19"/>
    </location>
</feature>
<evidence type="ECO:0000313" key="4">
    <source>
        <dbReference type="EMBL" id="CAF1090875.1"/>
    </source>
</evidence>
<accession>A0A814NAS3</accession>
<dbReference type="Pfam" id="PF00024">
    <property type="entry name" value="PAN_1"/>
    <property type="match status" value="1"/>
</dbReference>
<reference evidence="4" key="1">
    <citation type="submission" date="2021-02" db="EMBL/GenBank/DDBJ databases">
        <authorList>
            <person name="Nowell W R."/>
        </authorList>
    </citation>
    <scope>NUCLEOTIDE SEQUENCE</scope>
    <source>
        <strain evidence="4">Ploen Becks lab</strain>
    </source>
</reference>
<dbReference type="Proteomes" id="UP000663879">
    <property type="component" value="Unassembled WGS sequence"/>
</dbReference>
<protein>
    <submittedName>
        <fullName evidence="4">Uncharacterized protein</fullName>
    </submittedName>
</protein>
<dbReference type="EMBL" id="CAJNOC010007043">
    <property type="protein sequence ID" value="CAF1090875.1"/>
    <property type="molecule type" value="Genomic_DNA"/>
</dbReference>
<evidence type="ECO:0000259" key="3">
    <source>
        <dbReference type="PROSITE" id="PS50948"/>
    </source>
</evidence>
<evidence type="ECO:0000256" key="1">
    <source>
        <dbReference type="SAM" id="SignalP"/>
    </source>
</evidence>